<evidence type="ECO:0000256" key="4">
    <source>
        <dbReference type="ARBA" id="ARBA00023015"/>
    </source>
</evidence>
<dbReference type="AlphaFoldDB" id="A0A7W9DTN4"/>
<organism evidence="7 8">
    <name type="scientific">Sphaerisporangium krabiense</name>
    <dbReference type="NCBI Taxonomy" id="763782"/>
    <lineage>
        <taxon>Bacteria</taxon>
        <taxon>Bacillati</taxon>
        <taxon>Actinomycetota</taxon>
        <taxon>Actinomycetes</taxon>
        <taxon>Streptosporangiales</taxon>
        <taxon>Streptosporangiaceae</taxon>
        <taxon>Sphaerisporangium</taxon>
    </lineage>
</organism>
<dbReference type="Pfam" id="PF13184">
    <property type="entry name" value="KH_NusA_1st"/>
    <property type="match status" value="1"/>
</dbReference>
<dbReference type="GO" id="GO:0031564">
    <property type="term" value="P:transcription antitermination"/>
    <property type="evidence" value="ECO:0007669"/>
    <property type="project" value="InterPro"/>
</dbReference>
<dbReference type="RefSeq" id="WP_184614800.1">
    <property type="nucleotide sequence ID" value="NZ_BOOS01000077.1"/>
</dbReference>
<keyword evidence="4" id="KW-0805">Transcription regulation</keyword>
<dbReference type="GO" id="GO:0006353">
    <property type="term" value="P:DNA-templated transcription termination"/>
    <property type="evidence" value="ECO:0007669"/>
    <property type="project" value="UniProtKB-KW"/>
</dbReference>
<name>A0A7W9DTN4_9ACTN</name>
<accession>A0A7W9DTN4</accession>
<dbReference type="InterPro" id="IPR015946">
    <property type="entry name" value="KH_dom-like_a/b"/>
</dbReference>
<evidence type="ECO:0000256" key="2">
    <source>
        <dbReference type="ARBA" id="ARBA00022490"/>
    </source>
</evidence>
<protein>
    <submittedName>
        <fullName evidence="7">Transcription antitermination factor NusA-like protein</fullName>
    </submittedName>
</protein>
<dbReference type="GO" id="GO:0003723">
    <property type="term" value="F:RNA binding"/>
    <property type="evidence" value="ECO:0007669"/>
    <property type="project" value="UniProtKB-KW"/>
</dbReference>
<evidence type="ECO:0000256" key="3">
    <source>
        <dbReference type="ARBA" id="ARBA00022884"/>
    </source>
</evidence>
<keyword evidence="2" id="KW-0963">Cytoplasm</keyword>
<evidence type="ECO:0000259" key="6">
    <source>
        <dbReference type="Pfam" id="PF13184"/>
    </source>
</evidence>
<dbReference type="PANTHER" id="PTHR22648">
    <property type="entry name" value="TRANSCRIPTION TERMINATION FACTOR NUSA"/>
    <property type="match status" value="1"/>
</dbReference>
<dbReference type="InterPro" id="IPR009019">
    <property type="entry name" value="KH_sf_prok-type"/>
</dbReference>
<dbReference type="SUPFAM" id="SSF54814">
    <property type="entry name" value="Prokaryotic type KH domain (KH-domain type II)"/>
    <property type="match status" value="1"/>
</dbReference>
<dbReference type="EMBL" id="JACHBR010000001">
    <property type="protein sequence ID" value="MBB5629605.1"/>
    <property type="molecule type" value="Genomic_DNA"/>
</dbReference>
<gene>
    <name evidence="7" type="ORF">BJ981_005304</name>
</gene>
<proteinExistence type="predicted"/>
<dbReference type="Gene3D" id="3.30.300.20">
    <property type="match status" value="2"/>
</dbReference>
<dbReference type="InterPro" id="IPR025249">
    <property type="entry name" value="TF_NusA_KH_1st"/>
</dbReference>
<keyword evidence="3" id="KW-0694">RNA-binding</keyword>
<evidence type="ECO:0000313" key="7">
    <source>
        <dbReference type="EMBL" id="MBB5629605.1"/>
    </source>
</evidence>
<sequence>MTLPAGVEDHVEAVLEAWTGEGLEISDRRSRMVFVAGAGPDVIAYYAVVCGLANRWIDAQVKGVALDMPQICEEGRRLGDGGRLASPLMWAQVGGEDPRHMPHVAFEPGTPLSPEAVSMIRWASRLRMVPPSRVQPALECFALVAGIRETKGHHWPVLSTGHEPEPKNQNTSSQGIDLEKLWQRISRKRRRRAPDDYEIVQAETERENYRKLADANVTPIDSVLLRLGCSATTDSPPVWDCPRPERHKERNPRPTLRIRDNKAECHVCDKEPLTPALLVANTLEITPDEAAAFIVDLKCSTGRPARGYRRPELVAPPPPGTLVTARVIESKPDRFDCEIYDAGVGYRRRAVIWRPDTANLPDGVIPLQLRRGDVVTALTAEFHRAAPGKTGYWQLSITDPMLAVRAMASQVPEIIDGRVVVKQVARVMGARTKLVVAPTEEHMDARGACTSGDGIRCEAARRLINRPRGREQLHIIVYSSDREKYLVNAMHPAVAVEVLIRGDNAIVAVPPLQVPSGVGQGGVNAELAGKLTGLYVEAVAAGTDLEAAMSDLQDRRRRRGTT</sequence>
<evidence type="ECO:0000256" key="5">
    <source>
        <dbReference type="ARBA" id="ARBA00023163"/>
    </source>
</evidence>
<dbReference type="InterPro" id="IPR030842">
    <property type="entry name" value="TF_NusA_bacterial"/>
</dbReference>
<keyword evidence="1" id="KW-0806">Transcription termination</keyword>
<evidence type="ECO:0000256" key="1">
    <source>
        <dbReference type="ARBA" id="ARBA00022472"/>
    </source>
</evidence>
<keyword evidence="5" id="KW-0804">Transcription</keyword>
<keyword evidence="8" id="KW-1185">Reference proteome</keyword>
<feature type="domain" description="Transcription factor NusA first KH" evidence="6">
    <location>
        <begin position="399"/>
        <end position="459"/>
    </location>
</feature>
<dbReference type="PANTHER" id="PTHR22648:SF0">
    <property type="entry name" value="TRANSCRIPTION TERMINATION_ANTITERMINATION PROTEIN NUSA"/>
    <property type="match status" value="1"/>
</dbReference>
<comment type="caution">
    <text evidence="7">The sequence shown here is derived from an EMBL/GenBank/DDBJ whole genome shotgun (WGS) entry which is preliminary data.</text>
</comment>
<reference evidence="7 8" key="1">
    <citation type="submission" date="2020-08" db="EMBL/GenBank/DDBJ databases">
        <title>Sequencing the genomes of 1000 actinobacteria strains.</title>
        <authorList>
            <person name="Klenk H.-P."/>
        </authorList>
    </citation>
    <scope>NUCLEOTIDE SEQUENCE [LARGE SCALE GENOMIC DNA]</scope>
    <source>
        <strain evidence="7 8">DSM 45790</strain>
    </source>
</reference>
<dbReference type="Proteomes" id="UP000588112">
    <property type="component" value="Unassembled WGS sequence"/>
</dbReference>
<dbReference type="GO" id="GO:0005829">
    <property type="term" value="C:cytosol"/>
    <property type="evidence" value="ECO:0007669"/>
    <property type="project" value="TreeGrafter"/>
</dbReference>
<evidence type="ECO:0000313" key="8">
    <source>
        <dbReference type="Proteomes" id="UP000588112"/>
    </source>
</evidence>